<reference evidence="1" key="1">
    <citation type="submission" date="2021-02" db="EMBL/GenBank/DDBJ databases">
        <authorList>
            <person name="Nowell W R."/>
        </authorList>
    </citation>
    <scope>NUCLEOTIDE SEQUENCE</scope>
</reference>
<evidence type="ECO:0000313" key="3">
    <source>
        <dbReference type="Proteomes" id="UP000677228"/>
    </source>
</evidence>
<accession>A0A8S2GA31</accession>
<feature type="non-terminal residue" evidence="1">
    <location>
        <position position="42"/>
    </location>
</feature>
<dbReference type="Proteomes" id="UP000682733">
    <property type="component" value="Unassembled WGS sequence"/>
</dbReference>
<proteinExistence type="predicted"/>
<dbReference type="EMBL" id="CAJOBA010104126">
    <property type="protein sequence ID" value="CAF4530784.1"/>
    <property type="molecule type" value="Genomic_DNA"/>
</dbReference>
<organism evidence="1 3">
    <name type="scientific">Didymodactylos carnosus</name>
    <dbReference type="NCBI Taxonomy" id="1234261"/>
    <lineage>
        <taxon>Eukaryota</taxon>
        <taxon>Metazoa</taxon>
        <taxon>Spiralia</taxon>
        <taxon>Gnathifera</taxon>
        <taxon>Rotifera</taxon>
        <taxon>Eurotatoria</taxon>
        <taxon>Bdelloidea</taxon>
        <taxon>Philodinida</taxon>
        <taxon>Philodinidae</taxon>
        <taxon>Didymodactylos</taxon>
    </lineage>
</organism>
<protein>
    <submittedName>
        <fullName evidence="1">Uncharacterized protein</fullName>
    </submittedName>
</protein>
<evidence type="ECO:0000313" key="2">
    <source>
        <dbReference type="EMBL" id="CAF4530784.1"/>
    </source>
</evidence>
<dbReference type="AlphaFoldDB" id="A0A8S2GA31"/>
<evidence type="ECO:0000313" key="1">
    <source>
        <dbReference type="EMBL" id="CAF1665778.1"/>
    </source>
</evidence>
<name>A0A8S2GA31_9BILA</name>
<dbReference type="EMBL" id="CAJNOK010072178">
    <property type="protein sequence ID" value="CAF1665778.1"/>
    <property type="molecule type" value="Genomic_DNA"/>
</dbReference>
<dbReference type="Proteomes" id="UP000677228">
    <property type="component" value="Unassembled WGS sequence"/>
</dbReference>
<comment type="caution">
    <text evidence="1">The sequence shown here is derived from an EMBL/GenBank/DDBJ whole genome shotgun (WGS) entry which is preliminary data.</text>
</comment>
<sequence length="42" mass="4638">MLSVHPADALAYAAVFEDAAEELHILGKIMPANYQYTEEADE</sequence>
<gene>
    <name evidence="1" type="ORF">OVA965_LOCUS45497</name>
    <name evidence="2" type="ORF">TMI583_LOCUS49045</name>
</gene>